<evidence type="ECO:0000256" key="11">
    <source>
        <dbReference type="ARBA" id="ARBA00023136"/>
    </source>
</evidence>
<evidence type="ECO:0000256" key="12">
    <source>
        <dbReference type="SAM" id="Phobius"/>
    </source>
</evidence>
<dbReference type="CDD" id="cd00130">
    <property type="entry name" value="PAS"/>
    <property type="match status" value="1"/>
</dbReference>
<organism evidence="17 18">
    <name type="scientific">Paenibacillus oralis</name>
    <dbReference type="NCBI Taxonomy" id="2490856"/>
    <lineage>
        <taxon>Bacteria</taxon>
        <taxon>Bacillati</taxon>
        <taxon>Bacillota</taxon>
        <taxon>Bacilli</taxon>
        <taxon>Bacillales</taxon>
        <taxon>Paenibacillaceae</taxon>
        <taxon>Paenibacillus</taxon>
    </lineage>
</organism>
<dbReference type="OrthoDB" id="9815750at2"/>
<dbReference type="SMART" id="SM00388">
    <property type="entry name" value="HisKA"/>
    <property type="match status" value="1"/>
</dbReference>
<dbReference type="SMART" id="SM00387">
    <property type="entry name" value="HATPase_c"/>
    <property type="match status" value="1"/>
</dbReference>
<comment type="subcellular location">
    <subcellularLocation>
        <location evidence="2">Cell membrane</location>
        <topology evidence="2">Multi-pass membrane protein</topology>
    </subcellularLocation>
</comment>
<keyword evidence="12" id="KW-0812">Transmembrane</keyword>
<dbReference type="Pfam" id="PF02518">
    <property type="entry name" value="HATPase_c"/>
    <property type="match status" value="1"/>
</dbReference>
<keyword evidence="11 12" id="KW-0472">Membrane</keyword>
<evidence type="ECO:0000256" key="10">
    <source>
        <dbReference type="ARBA" id="ARBA00023012"/>
    </source>
</evidence>
<proteinExistence type="predicted"/>
<keyword evidence="18" id="KW-1185">Reference proteome</keyword>
<dbReference type="AlphaFoldDB" id="A0A3P3U3E9"/>
<evidence type="ECO:0000313" key="18">
    <source>
        <dbReference type="Proteomes" id="UP000267017"/>
    </source>
</evidence>
<keyword evidence="8" id="KW-0418">Kinase</keyword>
<dbReference type="GO" id="GO:0000155">
    <property type="term" value="F:phosphorelay sensor kinase activity"/>
    <property type="evidence" value="ECO:0007669"/>
    <property type="project" value="InterPro"/>
</dbReference>
<dbReference type="NCBIfam" id="TIGR00229">
    <property type="entry name" value="sensory_box"/>
    <property type="match status" value="1"/>
</dbReference>
<dbReference type="EMBL" id="RRCN01000001">
    <property type="protein sequence ID" value="RRJ63103.1"/>
    <property type="molecule type" value="Genomic_DNA"/>
</dbReference>
<evidence type="ECO:0000256" key="9">
    <source>
        <dbReference type="ARBA" id="ARBA00022840"/>
    </source>
</evidence>
<evidence type="ECO:0000256" key="1">
    <source>
        <dbReference type="ARBA" id="ARBA00000085"/>
    </source>
</evidence>
<evidence type="ECO:0000256" key="4">
    <source>
        <dbReference type="ARBA" id="ARBA00022475"/>
    </source>
</evidence>
<keyword evidence="9" id="KW-0067">ATP-binding</keyword>
<feature type="domain" description="Histidine kinase" evidence="13">
    <location>
        <begin position="414"/>
        <end position="619"/>
    </location>
</feature>
<dbReference type="InterPro" id="IPR003594">
    <property type="entry name" value="HATPase_dom"/>
</dbReference>
<dbReference type="Gene3D" id="1.10.287.130">
    <property type="match status" value="1"/>
</dbReference>
<dbReference type="EC" id="2.7.13.3" evidence="3"/>
<dbReference type="InterPro" id="IPR000014">
    <property type="entry name" value="PAS"/>
</dbReference>
<evidence type="ECO:0000256" key="3">
    <source>
        <dbReference type="ARBA" id="ARBA00012438"/>
    </source>
</evidence>
<dbReference type="Pfam" id="PF00672">
    <property type="entry name" value="HAMP"/>
    <property type="match status" value="1"/>
</dbReference>
<dbReference type="PROSITE" id="PS50113">
    <property type="entry name" value="PAC"/>
    <property type="match status" value="1"/>
</dbReference>
<dbReference type="SMART" id="SM00086">
    <property type="entry name" value="PAC"/>
    <property type="match status" value="1"/>
</dbReference>
<evidence type="ECO:0000259" key="15">
    <source>
        <dbReference type="PROSITE" id="PS50113"/>
    </source>
</evidence>
<feature type="domain" description="PAS" evidence="14">
    <location>
        <begin position="274"/>
        <end position="326"/>
    </location>
</feature>
<dbReference type="CDD" id="cd06225">
    <property type="entry name" value="HAMP"/>
    <property type="match status" value="1"/>
</dbReference>
<protein>
    <recommendedName>
        <fullName evidence="3">histidine kinase</fullName>
        <ecNumber evidence="3">2.7.13.3</ecNumber>
    </recommendedName>
</protein>
<dbReference type="Pfam" id="PF00512">
    <property type="entry name" value="HisKA"/>
    <property type="match status" value="1"/>
</dbReference>
<evidence type="ECO:0000256" key="7">
    <source>
        <dbReference type="ARBA" id="ARBA00022741"/>
    </source>
</evidence>
<evidence type="ECO:0000259" key="13">
    <source>
        <dbReference type="PROSITE" id="PS50109"/>
    </source>
</evidence>
<evidence type="ECO:0000256" key="5">
    <source>
        <dbReference type="ARBA" id="ARBA00022553"/>
    </source>
</evidence>
<evidence type="ECO:0000256" key="6">
    <source>
        <dbReference type="ARBA" id="ARBA00022679"/>
    </source>
</evidence>
<dbReference type="PROSITE" id="PS50885">
    <property type="entry name" value="HAMP"/>
    <property type="match status" value="1"/>
</dbReference>
<dbReference type="CDD" id="cd00082">
    <property type="entry name" value="HisKA"/>
    <property type="match status" value="1"/>
</dbReference>
<evidence type="ECO:0000256" key="2">
    <source>
        <dbReference type="ARBA" id="ARBA00004651"/>
    </source>
</evidence>
<dbReference type="GO" id="GO:0005524">
    <property type="term" value="F:ATP binding"/>
    <property type="evidence" value="ECO:0007669"/>
    <property type="project" value="UniProtKB-KW"/>
</dbReference>
<dbReference type="InterPro" id="IPR004358">
    <property type="entry name" value="Sig_transdc_His_kin-like_C"/>
</dbReference>
<evidence type="ECO:0000256" key="8">
    <source>
        <dbReference type="ARBA" id="ARBA00022777"/>
    </source>
</evidence>
<dbReference type="PRINTS" id="PR00344">
    <property type="entry name" value="BCTRLSENSOR"/>
</dbReference>
<dbReference type="InterPro" id="IPR001610">
    <property type="entry name" value="PAC"/>
</dbReference>
<comment type="catalytic activity">
    <reaction evidence="1">
        <text>ATP + protein L-histidine = ADP + protein N-phospho-L-histidine.</text>
        <dbReference type="EC" id="2.7.13.3"/>
    </reaction>
</comment>
<dbReference type="InterPro" id="IPR003661">
    <property type="entry name" value="HisK_dim/P_dom"/>
</dbReference>
<dbReference type="SUPFAM" id="SSF55874">
    <property type="entry name" value="ATPase domain of HSP90 chaperone/DNA topoisomerase II/histidine kinase"/>
    <property type="match status" value="1"/>
</dbReference>
<dbReference type="Pfam" id="PF13426">
    <property type="entry name" value="PAS_9"/>
    <property type="match status" value="1"/>
</dbReference>
<dbReference type="InterPro" id="IPR003660">
    <property type="entry name" value="HAMP_dom"/>
</dbReference>
<feature type="transmembrane region" description="Helical" evidence="12">
    <location>
        <begin position="6"/>
        <end position="28"/>
    </location>
</feature>
<dbReference type="RefSeq" id="WP_128630955.1">
    <property type="nucleotide sequence ID" value="NZ_RRCN01000001.1"/>
</dbReference>
<keyword evidence="7" id="KW-0547">Nucleotide-binding</keyword>
<dbReference type="PANTHER" id="PTHR43065">
    <property type="entry name" value="SENSOR HISTIDINE KINASE"/>
    <property type="match status" value="1"/>
</dbReference>
<dbReference type="PROSITE" id="PS50109">
    <property type="entry name" value="HIS_KIN"/>
    <property type="match status" value="1"/>
</dbReference>
<dbReference type="InterPro" id="IPR036890">
    <property type="entry name" value="HATPase_C_sf"/>
</dbReference>
<keyword evidence="6" id="KW-0808">Transferase</keyword>
<keyword evidence="12" id="KW-1133">Transmembrane helix</keyword>
<feature type="domain" description="HAMP" evidence="16">
    <location>
        <begin position="210"/>
        <end position="262"/>
    </location>
</feature>
<evidence type="ECO:0000259" key="16">
    <source>
        <dbReference type="PROSITE" id="PS50885"/>
    </source>
</evidence>
<dbReference type="Gene3D" id="3.30.565.10">
    <property type="entry name" value="Histidine kinase-like ATPase, C-terminal domain"/>
    <property type="match status" value="1"/>
</dbReference>
<dbReference type="InterPro" id="IPR005467">
    <property type="entry name" value="His_kinase_dom"/>
</dbReference>
<comment type="caution">
    <text evidence="17">The sequence shown here is derived from an EMBL/GenBank/DDBJ whole genome shotgun (WGS) entry which is preliminary data.</text>
</comment>
<keyword evidence="5" id="KW-0597">Phosphoprotein</keyword>
<dbReference type="SUPFAM" id="SSF158472">
    <property type="entry name" value="HAMP domain-like"/>
    <property type="match status" value="1"/>
</dbReference>
<accession>A0A3P3U3E9</accession>
<dbReference type="PANTHER" id="PTHR43065:SF34">
    <property type="entry name" value="SPORULATION KINASE A"/>
    <property type="match status" value="1"/>
</dbReference>
<dbReference type="SMART" id="SM00091">
    <property type="entry name" value="PAS"/>
    <property type="match status" value="1"/>
</dbReference>
<dbReference type="SUPFAM" id="SSF47384">
    <property type="entry name" value="Homodimeric domain of signal transducing histidine kinase"/>
    <property type="match status" value="1"/>
</dbReference>
<dbReference type="SMART" id="SM00304">
    <property type="entry name" value="HAMP"/>
    <property type="match status" value="1"/>
</dbReference>
<feature type="transmembrane region" description="Helical" evidence="12">
    <location>
        <begin position="191"/>
        <end position="209"/>
    </location>
</feature>
<evidence type="ECO:0000313" key="17">
    <source>
        <dbReference type="EMBL" id="RRJ63103.1"/>
    </source>
</evidence>
<sequence>MTIKTKLALIISCFAMIILSLNIVLSYFSTRDNLRKDREANMMLTAKHIALAVEQSRSVYNYVKLSLGDKMNGRMVDGILHMTSPERIVRESLGTNDSLLEISGFNPQQIDQDHLLFGTYEYKNDGMVERAVRESISQKKSLMYDTMINNEHVLVSYVPIIPNKQAPYVIRIISSYEPFAGAISKQVISQFMVSVSLLVLMILTSYWMAGRLILPIRNILDQVNELSSGQFEARLQVERKDELGLLANKINAMADSLGNYTKELTQKNEENRSMKEYLESIISQTADAIHITDVEGRVKLVNPAFESLYGWTSEEIIGSRLELTPPFEEEENRPAWRQEEESVGKAASVVTETVRLRKDGGRVEVGVSVSPIYDQKGKITAFISISRDMTEHNKMDELLRRSEKLTTVGQLAAGVAHEIRNPLTTLRGFLQMQQQTKTINTMHTDVMLAELDRINLIVGEFLILAKPQAVQFQTKDVRFTLGDVVSLLDSEAHLHNIAFEVLFSQQPVLVHCEENQLKQVFINVLKNAMEAMPKGGKITLQLEADDSRQAVLRVIDEGEGIAKERLLKLGEPFYTNKEKGTGLGLMVSQRIIESHRGTLLIESELGKGTVVTITLPLASAEEAADSEEPADLAD</sequence>
<dbReference type="Proteomes" id="UP000267017">
    <property type="component" value="Unassembled WGS sequence"/>
</dbReference>
<dbReference type="SUPFAM" id="SSF55785">
    <property type="entry name" value="PYP-like sensor domain (PAS domain)"/>
    <property type="match status" value="1"/>
</dbReference>
<dbReference type="InterPro" id="IPR035965">
    <property type="entry name" value="PAS-like_dom_sf"/>
</dbReference>
<dbReference type="Gene3D" id="3.30.450.20">
    <property type="entry name" value="PAS domain"/>
    <property type="match status" value="1"/>
</dbReference>
<dbReference type="Gene3D" id="6.10.340.10">
    <property type="match status" value="1"/>
</dbReference>
<dbReference type="GO" id="GO:0005886">
    <property type="term" value="C:plasma membrane"/>
    <property type="evidence" value="ECO:0007669"/>
    <property type="project" value="UniProtKB-SubCell"/>
</dbReference>
<keyword evidence="4" id="KW-1003">Cell membrane</keyword>
<evidence type="ECO:0000259" key="14">
    <source>
        <dbReference type="PROSITE" id="PS50112"/>
    </source>
</evidence>
<feature type="domain" description="PAC" evidence="15">
    <location>
        <begin position="349"/>
        <end position="401"/>
    </location>
</feature>
<reference evidence="17 18" key="1">
    <citation type="submission" date="2018-11" db="EMBL/GenBank/DDBJ databases">
        <title>Genome sequencing of Paenibacillus sp. KCOM 3021 (= ChDC PVNT-B20).</title>
        <authorList>
            <person name="Kook J.-K."/>
            <person name="Park S.-N."/>
            <person name="Lim Y.K."/>
        </authorList>
    </citation>
    <scope>NUCLEOTIDE SEQUENCE [LARGE SCALE GENOMIC DNA]</scope>
    <source>
        <strain evidence="17 18">KCOM 3021</strain>
    </source>
</reference>
<keyword evidence="10" id="KW-0902">Two-component regulatory system</keyword>
<gene>
    <name evidence="17" type="ORF">EHV15_09320</name>
</gene>
<name>A0A3P3U3E9_9BACL</name>
<dbReference type="PROSITE" id="PS50112">
    <property type="entry name" value="PAS"/>
    <property type="match status" value="1"/>
</dbReference>
<dbReference type="InterPro" id="IPR036097">
    <property type="entry name" value="HisK_dim/P_sf"/>
</dbReference>
<dbReference type="InterPro" id="IPR000700">
    <property type="entry name" value="PAS-assoc_C"/>
</dbReference>